<evidence type="ECO:0000256" key="1">
    <source>
        <dbReference type="SAM" id="SignalP"/>
    </source>
</evidence>
<sequence length="325" mass="37129">MWNKLLYMASFLLWSLGLWAQPVPGEDENIPYLVTFGGHGLPTWGDDDRTQIFFFKVPAAYKGPVYLRVFDPDIGGALDEVRLGFNTKVKFSIYGGKNAYSAYERRDVSGKESKGKYAGNLLVAKTFGNDPEYDSKWYTFGPFNPVEGEFASHYDGYIFKVIAEGMVGDDGNIYKYYLSTNPDRNKRIEGANAFTYKYTFRLPHKPGSVSHIYPYIDEHVISVEQNNFDFDQDGIIRLVSVAKRSEKVMTSGQAEWKGSKHEIVQEELNTSLDVQFIKRNFQRNNNIVFYIQNQYGEFLPFWTIPIGGVPKYNYGIKAKRKSGGN</sequence>
<proteinExistence type="predicted"/>
<dbReference type="RefSeq" id="WP_346819165.1">
    <property type="nucleotide sequence ID" value="NZ_JBDKWZ010000001.1"/>
</dbReference>
<organism evidence="2 3">
    <name type="scientific">Rapidithrix thailandica</name>
    <dbReference type="NCBI Taxonomy" id="413964"/>
    <lineage>
        <taxon>Bacteria</taxon>
        <taxon>Pseudomonadati</taxon>
        <taxon>Bacteroidota</taxon>
        <taxon>Cytophagia</taxon>
        <taxon>Cytophagales</taxon>
        <taxon>Flammeovirgaceae</taxon>
        <taxon>Rapidithrix</taxon>
    </lineage>
</organism>
<gene>
    <name evidence="2" type="ORF">AAG747_00565</name>
</gene>
<dbReference type="EMBL" id="JBDKWZ010000001">
    <property type="protein sequence ID" value="MEN7546377.1"/>
    <property type="molecule type" value="Genomic_DNA"/>
</dbReference>
<dbReference type="AlphaFoldDB" id="A0AAW9RS35"/>
<accession>A0AAW9RS35</accession>
<keyword evidence="1" id="KW-0732">Signal</keyword>
<keyword evidence="3" id="KW-1185">Reference proteome</keyword>
<evidence type="ECO:0000313" key="2">
    <source>
        <dbReference type="EMBL" id="MEN7546377.1"/>
    </source>
</evidence>
<reference evidence="2 3" key="1">
    <citation type="submission" date="2024-04" db="EMBL/GenBank/DDBJ databases">
        <title>Novel genus in family Flammeovirgaceae.</title>
        <authorList>
            <person name="Nguyen T.H."/>
            <person name="Vuong T.Q."/>
            <person name="Le H."/>
            <person name="Kim S.-G."/>
        </authorList>
    </citation>
    <scope>NUCLEOTIDE SEQUENCE [LARGE SCALE GENOMIC DNA]</scope>
    <source>
        <strain evidence="2 3">JCM 23209</strain>
    </source>
</reference>
<evidence type="ECO:0000313" key="3">
    <source>
        <dbReference type="Proteomes" id="UP001403385"/>
    </source>
</evidence>
<feature type="signal peptide" evidence="1">
    <location>
        <begin position="1"/>
        <end position="20"/>
    </location>
</feature>
<comment type="caution">
    <text evidence="2">The sequence shown here is derived from an EMBL/GenBank/DDBJ whole genome shotgun (WGS) entry which is preliminary data.</text>
</comment>
<protein>
    <submittedName>
        <fullName evidence="2">Uncharacterized protein</fullName>
    </submittedName>
</protein>
<dbReference type="Proteomes" id="UP001403385">
    <property type="component" value="Unassembled WGS sequence"/>
</dbReference>
<feature type="chain" id="PRO_5043533057" evidence="1">
    <location>
        <begin position="21"/>
        <end position="325"/>
    </location>
</feature>
<name>A0AAW9RS35_9BACT</name>